<evidence type="ECO:0000256" key="2">
    <source>
        <dbReference type="ARBA" id="ARBA00010701"/>
    </source>
</evidence>
<feature type="binding site" evidence="4">
    <location>
        <position position="205"/>
    </location>
    <ligand>
        <name>Ca(2+)</name>
        <dbReference type="ChEBI" id="CHEBI:29108"/>
    </ligand>
</feature>
<dbReference type="Pfam" id="PF00151">
    <property type="entry name" value="Lipase"/>
    <property type="match status" value="2"/>
</dbReference>
<dbReference type="InterPro" id="IPR029058">
    <property type="entry name" value="AB_hydrolase_fold"/>
</dbReference>
<evidence type="ECO:0000313" key="8">
    <source>
        <dbReference type="EMBL" id="CAF1166906.1"/>
    </source>
</evidence>
<dbReference type="SUPFAM" id="SSF53474">
    <property type="entry name" value="alpha/beta-Hydrolases"/>
    <property type="match status" value="1"/>
</dbReference>
<feature type="domain" description="Lipase" evidence="6">
    <location>
        <begin position="312"/>
        <end position="393"/>
    </location>
</feature>
<dbReference type="Gene3D" id="3.40.50.1820">
    <property type="entry name" value="alpha/beta hydrolase"/>
    <property type="match status" value="1"/>
</dbReference>
<dbReference type="EMBL" id="CAJNOR010000250">
    <property type="protein sequence ID" value="CAF0855515.1"/>
    <property type="molecule type" value="Genomic_DNA"/>
</dbReference>
<keyword evidence="4" id="KW-0106">Calcium</keyword>
<dbReference type="EMBL" id="CAJNOJ010000128">
    <property type="protein sequence ID" value="CAF1166906.1"/>
    <property type="molecule type" value="Genomic_DNA"/>
</dbReference>
<dbReference type="InterPro" id="IPR016272">
    <property type="entry name" value="Lipase_LIPH"/>
</dbReference>
<name>A0A814TWV9_ADIRI</name>
<evidence type="ECO:0000259" key="6">
    <source>
        <dbReference type="Pfam" id="PF00151"/>
    </source>
</evidence>
<dbReference type="PIRSF" id="PIRSF000865">
    <property type="entry name" value="Lipoprotein_lipase_LIPH"/>
    <property type="match status" value="1"/>
</dbReference>
<evidence type="ECO:0000313" key="9">
    <source>
        <dbReference type="Proteomes" id="UP000663828"/>
    </source>
</evidence>
<dbReference type="InterPro" id="IPR000734">
    <property type="entry name" value="TAG_lipase"/>
</dbReference>
<sequence length="423" mass="48918">MHTDSRTKQQLVMLRWYFLLVCVFTLKIQAVEYDTYFHVFSKSNPDKPVTIHWGDAKKWEQHKAFRTCPIKLIAHGYAERWNMDWRWDWVKDMKDEMLSNKTKENLCVVAIDWEKGAREANFITAVGNADVAGRHLAEFIQDNHIEPKRLHCIGFSLGAHLCAFASSQYFRLTNKTTKFARITGLDPSGPLLRKASVDKRLSRDDADFVDSIHTSTTFGLQEKSGHMDFFPDGGKSSAKGCEKLIEIKDEEEEDEVVVESEKHHRVKRLFFSKKKTKNSTNDDDDVPKKNFVEKLRDRIGRVRPLKKVFLNIHAYIGCNHLRSPHYYISSINHCQFRAQSCLSWSDYSAKKCVDSIDNNSTYPRMGFYAEKSDATYRRGNGSFYLKTTSQKPYCSPTPTSSPMKKQTSKLKKKLMKLLPQRVG</sequence>
<comment type="caution">
    <text evidence="8">The sequence shown here is derived from an EMBL/GenBank/DDBJ whole genome shotgun (WGS) entry which is preliminary data.</text>
</comment>
<reference evidence="8" key="1">
    <citation type="submission" date="2021-02" db="EMBL/GenBank/DDBJ databases">
        <authorList>
            <person name="Nowell W R."/>
        </authorList>
    </citation>
    <scope>NUCLEOTIDE SEQUENCE</scope>
</reference>
<dbReference type="GO" id="GO:0016298">
    <property type="term" value="F:lipase activity"/>
    <property type="evidence" value="ECO:0007669"/>
    <property type="project" value="InterPro"/>
</dbReference>
<accession>A0A814TWV9</accession>
<dbReference type="GO" id="GO:0052689">
    <property type="term" value="F:carboxylic ester hydrolase activity"/>
    <property type="evidence" value="ECO:0007669"/>
    <property type="project" value="InterPro"/>
</dbReference>
<keyword evidence="9" id="KW-1185">Reference proteome</keyword>
<protein>
    <recommendedName>
        <fullName evidence="6">Lipase domain-containing protein</fullName>
    </recommendedName>
</protein>
<comment type="subcellular location">
    <subcellularLocation>
        <location evidence="1">Secreted</location>
    </subcellularLocation>
</comment>
<evidence type="ECO:0000256" key="1">
    <source>
        <dbReference type="ARBA" id="ARBA00004613"/>
    </source>
</evidence>
<evidence type="ECO:0000256" key="3">
    <source>
        <dbReference type="ARBA" id="ARBA00022525"/>
    </source>
</evidence>
<dbReference type="AlphaFoldDB" id="A0A814TWV9"/>
<dbReference type="GO" id="GO:0046872">
    <property type="term" value="F:metal ion binding"/>
    <property type="evidence" value="ECO:0007669"/>
    <property type="project" value="UniProtKB-KW"/>
</dbReference>
<evidence type="ECO:0000313" key="7">
    <source>
        <dbReference type="EMBL" id="CAF0855515.1"/>
    </source>
</evidence>
<dbReference type="Proteomes" id="UP000663828">
    <property type="component" value="Unassembled WGS sequence"/>
</dbReference>
<feature type="binding site" evidence="4">
    <location>
        <position position="200"/>
    </location>
    <ligand>
        <name>Ca(2+)</name>
        <dbReference type="ChEBI" id="CHEBI:29108"/>
    </ligand>
</feature>
<dbReference type="PANTHER" id="PTHR11610">
    <property type="entry name" value="LIPASE"/>
    <property type="match status" value="1"/>
</dbReference>
<dbReference type="GO" id="GO:0016042">
    <property type="term" value="P:lipid catabolic process"/>
    <property type="evidence" value="ECO:0007669"/>
    <property type="project" value="TreeGrafter"/>
</dbReference>
<dbReference type="PANTHER" id="PTHR11610:SF178">
    <property type="entry name" value="LIPASE MEMBER H-A-LIKE PROTEIN"/>
    <property type="match status" value="1"/>
</dbReference>
<keyword evidence="4" id="KW-0479">Metal-binding</keyword>
<proteinExistence type="inferred from homology"/>
<dbReference type="GO" id="GO:0005615">
    <property type="term" value="C:extracellular space"/>
    <property type="evidence" value="ECO:0007669"/>
    <property type="project" value="TreeGrafter"/>
</dbReference>
<feature type="domain" description="Lipase" evidence="6">
    <location>
        <begin position="26"/>
        <end position="271"/>
    </location>
</feature>
<dbReference type="InterPro" id="IPR013818">
    <property type="entry name" value="Lipase"/>
</dbReference>
<evidence type="ECO:0000256" key="5">
    <source>
        <dbReference type="RuleBase" id="RU004262"/>
    </source>
</evidence>
<gene>
    <name evidence="8" type="ORF">EDS130_LOCUS23470</name>
    <name evidence="7" type="ORF">XAT740_LOCUS5707</name>
</gene>
<keyword evidence="3" id="KW-0964">Secreted</keyword>
<evidence type="ECO:0000256" key="4">
    <source>
        <dbReference type="PIRSR" id="PIRSR000865-2"/>
    </source>
</evidence>
<organism evidence="8 10">
    <name type="scientific">Adineta ricciae</name>
    <name type="common">Rotifer</name>
    <dbReference type="NCBI Taxonomy" id="249248"/>
    <lineage>
        <taxon>Eukaryota</taxon>
        <taxon>Metazoa</taxon>
        <taxon>Spiralia</taxon>
        <taxon>Gnathifera</taxon>
        <taxon>Rotifera</taxon>
        <taxon>Eurotatoria</taxon>
        <taxon>Bdelloidea</taxon>
        <taxon>Adinetida</taxon>
        <taxon>Adinetidae</taxon>
        <taxon>Adineta</taxon>
    </lineage>
</organism>
<evidence type="ECO:0000313" key="10">
    <source>
        <dbReference type="Proteomes" id="UP000663852"/>
    </source>
</evidence>
<dbReference type="OrthoDB" id="199913at2759"/>
<comment type="similarity">
    <text evidence="2 5">Belongs to the AB hydrolase superfamily. Lipase family.</text>
</comment>
<dbReference type="Proteomes" id="UP000663852">
    <property type="component" value="Unassembled WGS sequence"/>
</dbReference>